<dbReference type="GO" id="GO:0008168">
    <property type="term" value="F:methyltransferase activity"/>
    <property type="evidence" value="ECO:0007669"/>
    <property type="project" value="UniProtKB-KW"/>
</dbReference>
<dbReference type="SUPFAM" id="SSF53335">
    <property type="entry name" value="S-adenosyl-L-methionine-dependent methyltransferases"/>
    <property type="match status" value="1"/>
</dbReference>
<comment type="caution">
    <text evidence="2">The sequence shown here is derived from an EMBL/GenBank/DDBJ whole genome shotgun (WGS) entry which is preliminary data.</text>
</comment>
<protein>
    <submittedName>
        <fullName evidence="2">Class I SAM-dependent methyltransferase</fullName>
    </submittedName>
</protein>
<gene>
    <name evidence="2" type="ORF">C5C04_12615</name>
    <name evidence="3" type="ORF">C5C40_13500</name>
</gene>
<dbReference type="Pfam" id="PF13649">
    <property type="entry name" value="Methyltransf_25"/>
    <property type="match status" value="1"/>
</dbReference>
<evidence type="ECO:0000313" key="5">
    <source>
        <dbReference type="Proteomes" id="UP000239698"/>
    </source>
</evidence>
<reference evidence="4 5" key="1">
    <citation type="submission" date="2018-02" db="EMBL/GenBank/DDBJ databases">
        <title>Bacteriophage NCPPB3778 and a type I-E CRISPR drive the evolution of the US Biological Select Agent, Rathayibacter toxicus.</title>
        <authorList>
            <person name="Davis E.W.II."/>
            <person name="Tabima J.F."/>
            <person name="Weisberg A.J."/>
            <person name="Lopes L.D."/>
            <person name="Wiseman M.S."/>
            <person name="Wiseman M.S."/>
            <person name="Pupko T."/>
            <person name="Belcher M.S."/>
            <person name="Sechler A.J."/>
            <person name="Tancos M.A."/>
            <person name="Schroeder B.K."/>
            <person name="Murray T.D."/>
            <person name="Luster D.G."/>
            <person name="Schneider W.L."/>
            <person name="Rogers E."/>
            <person name="Andreote F.D."/>
            <person name="Grunwald N.J."/>
            <person name="Putnam M.L."/>
            <person name="Chang J.H."/>
        </authorList>
    </citation>
    <scope>NUCLEOTIDE SEQUENCE [LARGE SCALE GENOMIC DNA]</scope>
    <source>
        <strain evidence="3 5">AY1D6</strain>
        <strain evidence="2 4">AY1I9</strain>
    </source>
</reference>
<keyword evidence="5" id="KW-1185">Reference proteome</keyword>
<dbReference type="GO" id="GO:0032259">
    <property type="term" value="P:methylation"/>
    <property type="evidence" value="ECO:0007669"/>
    <property type="project" value="UniProtKB-KW"/>
</dbReference>
<dbReference type="InterPro" id="IPR041698">
    <property type="entry name" value="Methyltransf_25"/>
</dbReference>
<evidence type="ECO:0000313" key="4">
    <source>
        <dbReference type="Proteomes" id="UP000237881"/>
    </source>
</evidence>
<dbReference type="EMBL" id="PSUL01000037">
    <property type="protein sequence ID" value="PPF11011.1"/>
    <property type="molecule type" value="Genomic_DNA"/>
</dbReference>
<proteinExistence type="predicted"/>
<keyword evidence="2" id="KW-0808">Transferase</keyword>
<evidence type="ECO:0000313" key="3">
    <source>
        <dbReference type="EMBL" id="PPH74086.1"/>
    </source>
</evidence>
<keyword evidence="2" id="KW-0489">Methyltransferase</keyword>
<feature type="domain" description="Methyltransferase" evidence="1">
    <location>
        <begin position="64"/>
        <end position="159"/>
    </location>
</feature>
<evidence type="ECO:0000259" key="1">
    <source>
        <dbReference type="Pfam" id="PF13649"/>
    </source>
</evidence>
<sequence>MRWKEVPTVLTAASQDLLTSWAVAVDVEGLYGPAGSQFYDSATRGDRSEVREVITLVRRYPGEILDLAAGSGRLTLPLLALPRAVTALDSSPAMLGILSSRVGTRLSSGLTFAEQDMIDFTLPNSFGIVVLGATSVTLLDRSDRARLFGRVRAHLETGGRFLLSTTDTDGDGD</sequence>
<dbReference type="KEGG" id="rry:C1O28_11025"/>
<dbReference type="AlphaFoldDB" id="A0ABD6W6B4"/>
<dbReference type="Proteomes" id="UP000237881">
    <property type="component" value="Unassembled WGS sequence"/>
</dbReference>
<dbReference type="GeneID" id="49821006"/>
<accession>A0ABD6W6B4</accession>
<dbReference type="EMBL" id="PSVT01000039">
    <property type="protein sequence ID" value="PPH74086.1"/>
    <property type="molecule type" value="Genomic_DNA"/>
</dbReference>
<dbReference type="CDD" id="cd02440">
    <property type="entry name" value="AdoMet_MTases"/>
    <property type="match status" value="1"/>
</dbReference>
<name>A0ABD6W6B4_RATRA</name>
<evidence type="ECO:0000313" key="2">
    <source>
        <dbReference type="EMBL" id="PPF11011.1"/>
    </source>
</evidence>
<dbReference type="Gene3D" id="3.40.50.150">
    <property type="entry name" value="Vaccinia Virus protein VP39"/>
    <property type="match status" value="1"/>
</dbReference>
<dbReference type="RefSeq" id="WP_097165200.1">
    <property type="nucleotide sequence ID" value="NZ_CP028129.1"/>
</dbReference>
<organism evidence="2 4">
    <name type="scientific">Rathayibacter rathayi</name>
    <name type="common">Corynebacterium rathayi</name>
    <dbReference type="NCBI Taxonomy" id="33887"/>
    <lineage>
        <taxon>Bacteria</taxon>
        <taxon>Bacillati</taxon>
        <taxon>Actinomycetota</taxon>
        <taxon>Actinomycetes</taxon>
        <taxon>Micrococcales</taxon>
        <taxon>Microbacteriaceae</taxon>
        <taxon>Rathayibacter</taxon>
    </lineage>
</organism>
<dbReference type="Proteomes" id="UP000239698">
    <property type="component" value="Unassembled WGS sequence"/>
</dbReference>
<dbReference type="InterPro" id="IPR049690">
    <property type="entry name" value="Daptide_MTase"/>
</dbReference>
<dbReference type="InterPro" id="IPR029063">
    <property type="entry name" value="SAM-dependent_MTases_sf"/>
</dbReference>
<dbReference type="NCBIfam" id="NF041820">
    <property type="entry name" value="daptide_MTase"/>
    <property type="match status" value="1"/>
</dbReference>